<dbReference type="EMBL" id="CM007894">
    <property type="protein sequence ID" value="OTG26263.1"/>
    <property type="molecule type" value="Genomic_DNA"/>
</dbReference>
<evidence type="ECO:0000313" key="3">
    <source>
        <dbReference type="Proteomes" id="UP000215914"/>
    </source>
</evidence>
<accession>A0A251UTB6</accession>
<dbReference type="Gramene" id="mRNA:HanXRQr2_Chr05g0226231">
    <property type="protein sequence ID" value="CDS:HanXRQr2_Chr05g0226231.1"/>
    <property type="gene ID" value="HanXRQr2_Chr05g0226231"/>
</dbReference>
<evidence type="ECO:0000313" key="1">
    <source>
        <dbReference type="EMBL" id="KAF5806833.1"/>
    </source>
</evidence>
<reference evidence="1 3" key="1">
    <citation type="journal article" date="2017" name="Nature">
        <title>The sunflower genome provides insights into oil metabolism, flowering and Asterid evolution.</title>
        <authorList>
            <person name="Badouin H."/>
            <person name="Gouzy J."/>
            <person name="Grassa C.J."/>
            <person name="Murat F."/>
            <person name="Staton S.E."/>
            <person name="Cottret L."/>
            <person name="Lelandais-Briere C."/>
            <person name="Owens G.L."/>
            <person name="Carrere S."/>
            <person name="Mayjonade B."/>
            <person name="Legrand L."/>
            <person name="Gill N."/>
            <person name="Kane N.C."/>
            <person name="Bowers J.E."/>
            <person name="Hubner S."/>
            <person name="Bellec A."/>
            <person name="Berard A."/>
            <person name="Berges H."/>
            <person name="Blanchet N."/>
            <person name="Boniface M.C."/>
            <person name="Brunel D."/>
            <person name="Catrice O."/>
            <person name="Chaidir N."/>
            <person name="Claudel C."/>
            <person name="Donnadieu C."/>
            <person name="Faraut T."/>
            <person name="Fievet G."/>
            <person name="Helmstetter N."/>
            <person name="King M."/>
            <person name="Knapp S.J."/>
            <person name="Lai Z."/>
            <person name="Le Paslier M.C."/>
            <person name="Lippi Y."/>
            <person name="Lorenzon L."/>
            <person name="Mandel J.R."/>
            <person name="Marage G."/>
            <person name="Marchand G."/>
            <person name="Marquand E."/>
            <person name="Bret-Mestries E."/>
            <person name="Morien E."/>
            <person name="Nambeesan S."/>
            <person name="Nguyen T."/>
            <person name="Pegot-Espagnet P."/>
            <person name="Pouilly N."/>
            <person name="Raftis F."/>
            <person name="Sallet E."/>
            <person name="Schiex T."/>
            <person name="Thomas J."/>
            <person name="Vandecasteele C."/>
            <person name="Vares D."/>
            <person name="Vear F."/>
            <person name="Vautrin S."/>
            <person name="Crespi M."/>
            <person name="Mangin B."/>
            <person name="Burke J.M."/>
            <person name="Salse J."/>
            <person name="Munos S."/>
            <person name="Vincourt P."/>
            <person name="Rieseberg L.H."/>
            <person name="Langlade N.B."/>
        </authorList>
    </citation>
    <scope>NUCLEOTIDE SEQUENCE [LARGE SCALE GENOMIC DNA]</scope>
    <source>
        <strain evidence="3">cv. SF193</strain>
        <tissue evidence="1">Leaves</tissue>
    </source>
</reference>
<keyword evidence="3" id="KW-1185">Reference proteome</keyword>
<name>A0A251UTB6_HELAN</name>
<gene>
    <name evidence="2" type="ORF">HannXRQ_Chr05g0156731</name>
    <name evidence="1" type="ORF">HanXRQr2_Chr05g0226231</name>
</gene>
<organism evidence="2 3">
    <name type="scientific">Helianthus annuus</name>
    <name type="common">Common sunflower</name>
    <dbReference type="NCBI Taxonomy" id="4232"/>
    <lineage>
        <taxon>Eukaryota</taxon>
        <taxon>Viridiplantae</taxon>
        <taxon>Streptophyta</taxon>
        <taxon>Embryophyta</taxon>
        <taxon>Tracheophyta</taxon>
        <taxon>Spermatophyta</taxon>
        <taxon>Magnoliopsida</taxon>
        <taxon>eudicotyledons</taxon>
        <taxon>Gunneridae</taxon>
        <taxon>Pentapetalae</taxon>
        <taxon>asterids</taxon>
        <taxon>campanulids</taxon>
        <taxon>Asterales</taxon>
        <taxon>Asteraceae</taxon>
        <taxon>Asteroideae</taxon>
        <taxon>Heliantheae alliance</taxon>
        <taxon>Heliantheae</taxon>
        <taxon>Helianthus</taxon>
    </lineage>
</organism>
<dbReference type="InParanoid" id="A0A251UTB6"/>
<sequence>MMTDSLGDFELPYFCERSNRLSLLMILSFSTLGACDDHVNSFCFTRQPVPRW</sequence>
<dbReference type="AlphaFoldDB" id="A0A251UTB6"/>
<proteinExistence type="predicted"/>
<reference evidence="2" key="2">
    <citation type="submission" date="2017-02" db="EMBL/GenBank/DDBJ databases">
        <title>Sunflower complete genome.</title>
        <authorList>
            <person name="Langlade N."/>
            <person name="Munos S."/>
        </authorList>
    </citation>
    <scope>NUCLEOTIDE SEQUENCE [LARGE SCALE GENOMIC DNA]</scope>
    <source>
        <tissue evidence="2">Leaves</tissue>
    </source>
</reference>
<reference evidence="1" key="3">
    <citation type="submission" date="2020-06" db="EMBL/GenBank/DDBJ databases">
        <title>Helianthus annuus Genome sequencing and assembly Release 2.</title>
        <authorList>
            <person name="Gouzy J."/>
            <person name="Langlade N."/>
            <person name="Munos S."/>
        </authorList>
    </citation>
    <scope>NUCLEOTIDE SEQUENCE</scope>
    <source>
        <tissue evidence="1">Leaves</tissue>
    </source>
</reference>
<dbReference type="EMBL" id="MNCJ02000320">
    <property type="protein sequence ID" value="KAF5806833.1"/>
    <property type="molecule type" value="Genomic_DNA"/>
</dbReference>
<evidence type="ECO:0000313" key="2">
    <source>
        <dbReference type="EMBL" id="OTG26263.1"/>
    </source>
</evidence>
<protein>
    <submittedName>
        <fullName evidence="2">Uncharacterized protein</fullName>
    </submittedName>
</protein>
<dbReference type="Proteomes" id="UP000215914">
    <property type="component" value="Chromosome 5"/>
</dbReference>